<sequence>MPFRNQRIFERQHVSTTDSADGLSTDTFVKPTCYSAMRILALFLYLALGSPSSDDFLVQHRTVQIIGNGLRRDHAGSIGRIGNPTHFAGL</sequence>
<name>A0A0D1K182_9SPHN</name>
<evidence type="ECO:0000313" key="1">
    <source>
        <dbReference type="EMBL" id="KIU27273.1"/>
    </source>
</evidence>
<dbReference type="EMBL" id="JXTP01000049">
    <property type="protein sequence ID" value="KIU27273.1"/>
    <property type="molecule type" value="Genomic_DNA"/>
</dbReference>
<reference evidence="1 2" key="1">
    <citation type="submission" date="2015-01" db="EMBL/GenBank/DDBJ databases">
        <title>Genome of Sphingomonas taxi strain 30a.</title>
        <authorList>
            <person name="Eevers N."/>
            <person name="Van Hamme J."/>
            <person name="Bottos E."/>
            <person name="Weyens N."/>
            <person name="Vangronsveld J."/>
        </authorList>
    </citation>
    <scope>NUCLEOTIDE SEQUENCE [LARGE SCALE GENOMIC DNA]</scope>
    <source>
        <strain evidence="1 2">30a</strain>
    </source>
</reference>
<gene>
    <name evidence="1" type="ORF">SR41_10635</name>
</gene>
<dbReference type="Proteomes" id="UP000033203">
    <property type="component" value="Unassembled WGS sequence"/>
</dbReference>
<comment type="caution">
    <text evidence="1">The sequence shown here is derived from an EMBL/GenBank/DDBJ whole genome shotgun (WGS) entry which is preliminary data.</text>
</comment>
<dbReference type="AlphaFoldDB" id="A0A0D1K182"/>
<organism evidence="1 2">
    <name type="scientific">Sphingomonas melonis</name>
    <dbReference type="NCBI Taxonomy" id="152682"/>
    <lineage>
        <taxon>Bacteria</taxon>
        <taxon>Pseudomonadati</taxon>
        <taxon>Pseudomonadota</taxon>
        <taxon>Alphaproteobacteria</taxon>
        <taxon>Sphingomonadales</taxon>
        <taxon>Sphingomonadaceae</taxon>
        <taxon>Sphingomonas</taxon>
    </lineage>
</organism>
<protein>
    <submittedName>
        <fullName evidence="1">Uncharacterized protein</fullName>
    </submittedName>
</protein>
<evidence type="ECO:0000313" key="2">
    <source>
        <dbReference type="Proteomes" id="UP000033203"/>
    </source>
</evidence>
<proteinExistence type="predicted"/>
<accession>A0A0D1K182</accession>